<keyword evidence="1" id="KW-0812">Transmembrane</keyword>
<dbReference type="SUPFAM" id="SSF53850">
    <property type="entry name" value="Periplasmic binding protein-like II"/>
    <property type="match status" value="1"/>
</dbReference>
<gene>
    <name evidence="2" type="ORF">ROJ8625_00404</name>
</gene>
<accession>A0A1X6Y848</accession>
<dbReference type="PANTHER" id="PTHR42941:SF1">
    <property type="entry name" value="SLL1037 PROTEIN"/>
    <property type="match status" value="1"/>
</dbReference>
<feature type="transmembrane region" description="Helical" evidence="1">
    <location>
        <begin position="318"/>
        <end position="336"/>
    </location>
</feature>
<dbReference type="Gene3D" id="3.40.190.10">
    <property type="entry name" value="Periplasmic binding protein-like II"/>
    <property type="match status" value="2"/>
</dbReference>
<proteinExistence type="predicted"/>
<keyword evidence="1" id="KW-1133">Transmembrane helix</keyword>
<protein>
    <submittedName>
        <fullName evidence="2">NMT1/THI5 like protein</fullName>
    </submittedName>
</protein>
<sequence length="427" mass="45960">MRVALALFLSLSAAFFIWSIGRDLVPPRSVTFAAGMSGGGYHAIATRYAEILARDGIETRILETAGSVENVDRLSSGEADVALLQGGVHAEGGAEALGAMFYEPLFVFAQADADLSSNPGDWAGLGLAVGPEGSGTRAASRVLLAASGIAPADVTLLPVGGADAVLELRAGEADLALFVAPLAAPYLQPLFNDPDVRLLRLLHLDAIARRMDHAEIVTLHAGAISLRPVLPQQSTDLVAMVARLVGQRDLHPALVDRLVMAAREIHGERDQITPEGAFPATSGISMPIDVNAYDIITDGPSALSAYLPYWAVAQVNRIALLALPIVFLLFPLLRSLPGLYQWRMRSQVFRHYREIREIDEELREAASPTRLSTLRDRLDAIDAELAELRLPVAYRHLAYTARLHVDLVRSRINEKQHGLDSGAGVTS</sequence>
<keyword evidence="1" id="KW-0472">Membrane</keyword>
<organism evidence="2 3">
    <name type="scientific">Roseivivax jejudonensis</name>
    <dbReference type="NCBI Taxonomy" id="1529041"/>
    <lineage>
        <taxon>Bacteria</taxon>
        <taxon>Pseudomonadati</taxon>
        <taxon>Pseudomonadota</taxon>
        <taxon>Alphaproteobacteria</taxon>
        <taxon>Rhodobacterales</taxon>
        <taxon>Roseobacteraceae</taxon>
        <taxon>Roseivivax</taxon>
    </lineage>
</organism>
<dbReference type="EMBL" id="FWFK01000001">
    <property type="protein sequence ID" value="SLN13467.1"/>
    <property type="molecule type" value="Genomic_DNA"/>
</dbReference>
<evidence type="ECO:0000313" key="2">
    <source>
        <dbReference type="EMBL" id="SLN13467.1"/>
    </source>
</evidence>
<evidence type="ECO:0000313" key="3">
    <source>
        <dbReference type="Proteomes" id="UP000193570"/>
    </source>
</evidence>
<name>A0A1X6Y848_9RHOB</name>
<reference evidence="2 3" key="1">
    <citation type="submission" date="2017-03" db="EMBL/GenBank/DDBJ databases">
        <authorList>
            <person name="Afonso C.L."/>
            <person name="Miller P.J."/>
            <person name="Scott M.A."/>
            <person name="Spackman E."/>
            <person name="Goraichik I."/>
            <person name="Dimitrov K.M."/>
            <person name="Suarez D.L."/>
            <person name="Swayne D.E."/>
        </authorList>
    </citation>
    <scope>NUCLEOTIDE SEQUENCE [LARGE SCALE GENOMIC DNA]</scope>
    <source>
        <strain evidence="2 3">CECT 8625</strain>
    </source>
</reference>
<keyword evidence="3" id="KW-1185">Reference proteome</keyword>
<dbReference type="Proteomes" id="UP000193570">
    <property type="component" value="Unassembled WGS sequence"/>
</dbReference>
<dbReference type="Pfam" id="PF16868">
    <property type="entry name" value="NMT1_3"/>
    <property type="match status" value="1"/>
</dbReference>
<dbReference type="OrthoDB" id="237270at2"/>
<evidence type="ECO:0000256" key="1">
    <source>
        <dbReference type="SAM" id="Phobius"/>
    </source>
</evidence>
<dbReference type="PANTHER" id="PTHR42941">
    <property type="entry name" value="SLL1037 PROTEIN"/>
    <property type="match status" value="1"/>
</dbReference>
<dbReference type="RefSeq" id="WP_085790168.1">
    <property type="nucleotide sequence ID" value="NZ_FWFK01000001.1"/>
</dbReference>
<dbReference type="AlphaFoldDB" id="A0A1X6Y848"/>
<dbReference type="InterPro" id="IPR011852">
    <property type="entry name" value="TRAP_TAXI"/>
</dbReference>